<name>A0A815D0K2_9BILA</name>
<sequence length="316" mass="33334">MGDASGWTIGGGSRANLFTSDLNPAEFLPGGFRGVSSIGIAHSSIVTNGNDPILGTLMPNIVYGGNFAWRVEDTAIGGYVSVLSQDVSRYYCTDIYFAWLAVLENGEHIAEQSSLLIIELEDMTTDEDCGGGLCPKCEDGYKCQVKNDCISDVCDAGTCQAPICTDKTQNGQETDEDCGGGLCPKCEDGYKCQVKNDCISDVCDAGTCQAPICTDNTQNGLETDKDCGGGLCPKCADGLNCKVNNDCMSDICIDDMCQVGTCEDSVTNELESDKDCGGGFCPKCQDGSNCKVNNDCISDVCDGGTCQSISVKQNIQ</sequence>
<gene>
    <name evidence="1" type="ORF">SEV965_LOCUS25713</name>
</gene>
<dbReference type="EMBL" id="CAJNOU010002101">
    <property type="protein sequence ID" value="CAF1289903.1"/>
    <property type="molecule type" value="Genomic_DNA"/>
</dbReference>
<organism evidence="1 2">
    <name type="scientific">Rotaria sordida</name>
    <dbReference type="NCBI Taxonomy" id="392033"/>
    <lineage>
        <taxon>Eukaryota</taxon>
        <taxon>Metazoa</taxon>
        <taxon>Spiralia</taxon>
        <taxon>Gnathifera</taxon>
        <taxon>Rotifera</taxon>
        <taxon>Eurotatoria</taxon>
        <taxon>Bdelloidea</taxon>
        <taxon>Philodinida</taxon>
        <taxon>Philodinidae</taxon>
        <taxon>Rotaria</taxon>
    </lineage>
</organism>
<dbReference type="AlphaFoldDB" id="A0A815D0K2"/>
<protein>
    <submittedName>
        <fullName evidence="1">Uncharacterized protein</fullName>
    </submittedName>
</protein>
<comment type="caution">
    <text evidence="1">The sequence shown here is derived from an EMBL/GenBank/DDBJ whole genome shotgun (WGS) entry which is preliminary data.</text>
</comment>
<evidence type="ECO:0000313" key="2">
    <source>
        <dbReference type="Proteomes" id="UP000663889"/>
    </source>
</evidence>
<dbReference type="Proteomes" id="UP000663889">
    <property type="component" value="Unassembled WGS sequence"/>
</dbReference>
<accession>A0A815D0K2</accession>
<reference evidence="1" key="1">
    <citation type="submission" date="2021-02" db="EMBL/GenBank/DDBJ databases">
        <authorList>
            <person name="Nowell W R."/>
        </authorList>
    </citation>
    <scope>NUCLEOTIDE SEQUENCE</scope>
</reference>
<proteinExistence type="predicted"/>
<evidence type="ECO:0000313" key="1">
    <source>
        <dbReference type="EMBL" id="CAF1289903.1"/>
    </source>
</evidence>